<name>A0A6J4ST42_9ACTN</name>
<proteinExistence type="predicted"/>
<organism evidence="1">
    <name type="scientific">uncultured Solirubrobacteraceae bacterium</name>
    <dbReference type="NCBI Taxonomy" id="1162706"/>
    <lineage>
        <taxon>Bacteria</taxon>
        <taxon>Bacillati</taxon>
        <taxon>Actinomycetota</taxon>
        <taxon>Thermoleophilia</taxon>
        <taxon>Solirubrobacterales</taxon>
        <taxon>Solirubrobacteraceae</taxon>
        <taxon>environmental samples</taxon>
    </lineage>
</organism>
<evidence type="ECO:0000313" key="1">
    <source>
        <dbReference type="EMBL" id="CAA9504564.1"/>
    </source>
</evidence>
<gene>
    <name evidence="1" type="ORF">AVDCRST_MAG53-2349</name>
</gene>
<dbReference type="Pfam" id="PF13620">
    <property type="entry name" value="CarboxypepD_reg"/>
    <property type="match status" value="1"/>
</dbReference>
<protein>
    <recommendedName>
        <fullName evidence="2">Carboxypeptidase regulatory-like domain-containing protein</fullName>
    </recommendedName>
</protein>
<sequence>MSGAPPGLIAGVVRDQSGAPVEDARVYFTDAPGAIPDVAALTGADGCFSLAAPLDGTYTLECGADGFAAARATVASRDGAGVELTLRAR</sequence>
<dbReference type="AlphaFoldDB" id="A0A6J4ST42"/>
<dbReference type="Gene3D" id="2.60.40.1120">
    <property type="entry name" value="Carboxypeptidase-like, regulatory domain"/>
    <property type="match status" value="1"/>
</dbReference>
<dbReference type="SUPFAM" id="SSF49464">
    <property type="entry name" value="Carboxypeptidase regulatory domain-like"/>
    <property type="match status" value="1"/>
</dbReference>
<evidence type="ECO:0008006" key="2">
    <source>
        <dbReference type="Google" id="ProtNLM"/>
    </source>
</evidence>
<dbReference type="EMBL" id="CADCVR010000071">
    <property type="protein sequence ID" value="CAA9504564.1"/>
    <property type="molecule type" value="Genomic_DNA"/>
</dbReference>
<dbReference type="InterPro" id="IPR008969">
    <property type="entry name" value="CarboxyPept-like_regulatory"/>
</dbReference>
<accession>A0A6J4ST42</accession>
<reference evidence="1" key="1">
    <citation type="submission" date="2020-02" db="EMBL/GenBank/DDBJ databases">
        <authorList>
            <person name="Meier V. D."/>
        </authorList>
    </citation>
    <scope>NUCLEOTIDE SEQUENCE</scope>
    <source>
        <strain evidence="1">AVDCRST_MAG53</strain>
    </source>
</reference>